<keyword evidence="1" id="KW-0732">Signal</keyword>
<evidence type="ECO:0000313" key="3">
    <source>
        <dbReference type="Proteomes" id="UP000198418"/>
    </source>
</evidence>
<dbReference type="RefSeq" id="WP_141098356.1">
    <property type="nucleotide sequence ID" value="NZ_FYDG01000001.1"/>
</dbReference>
<dbReference type="AlphaFoldDB" id="A0A212QPN4"/>
<dbReference type="EMBL" id="FYDG01000001">
    <property type="protein sequence ID" value="SNB61329.1"/>
    <property type="molecule type" value="Genomic_DNA"/>
</dbReference>
<name>A0A212QPN4_RHOAC</name>
<proteinExistence type="predicted"/>
<keyword evidence="3" id="KW-1185">Reference proteome</keyword>
<feature type="signal peptide" evidence="1">
    <location>
        <begin position="1"/>
        <end position="22"/>
    </location>
</feature>
<sequence>MRKHFLPSAWALLSLLTFSELAAAKQAAKPPVEEIEVPDVIVTAGEQSEGISYQAIVRGIEAFSRYKRLAPGATPKFVVQPRQPNASLKGLNLIVATASRDIDVPLDKNGVFAAPQNEVGENSEARIILNRPDEAYAIKPFVRTPGLPPNIRRLGDFRAQCEMRWAMERDNESVPLSARLLAGALGSACHNSMIKIIFREPRPIVEIWLMSGQRREALPQERIRADRVSFIPPLEDDSWPNDTLIELKFVATDTVSNSK</sequence>
<evidence type="ECO:0000256" key="1">
    <source>
        <dbReference type="SAM" id="SignalP"/>
    </source>
</evidence>
<feature type="chain" id="PRO_5012690907" evidence="1">
    <location>
        <begin position="23"/>
        <end position="259"/>
    </location>
</feature>
<gene>
    <name evidence="2" type="ORF">SAMN06265338_1011041</name>
</gene>
<accession>A0A212QPN4</accession>
<dbReference type="Proteomes" id="UP000198418">
    <property type="component" value="Unassembled WGS sequence"/>
</dbReference>
<evidence type="ECO:0000313" key="2">
    <source>
        <dbReference type="EMBL" id="SNB61329.1"/>
    </source>
</evidence>
<reference evidence="3" key="1">
    <citation type="submission" date="2017-06" db="EMBL/GenBank/DDBJ databases">
        <authorList>
            <person name="Varghese N."/>
            <person name="Submissions S."/>
        </authorList>
    </citation>
    <scope>NUCLEOTIDE SEQUENCE [LARGE SCALE GENOMIC DNA]</scope>
    <source>
        <strain evidence="3">DSM 137</strain>
    </source>
</reference>
<protein>
    <submittedName>
        <fullName evidence="2">Uncharacterized protein</fullName>
    </submittedName>
</protein>
<organism evidence="2 3">
    <name type="scientific">Rhodoblastus acidophilus</name>
    <name type="common">Rhodopseudomonas acidophila</name>
    <dbReference type="NCBI Taxonomy" id="1074"/>
    <lineage>
        <taxon>Bacteria</taxon>
        <taxon>Pseudomonadati</taxon>
        <taxon>Pseudomonadota</taxon>
        <taxon>Alphaproteobacteria</taxon>
        <taxon>Hyphomicrobiales</taxon>
        <taxon>Rhodoblastaceae</taxon>
        <taxon>Rhodoblastus</taxon>
    </lineage>
</organism>
<dbReference type="OrthoDB" id="7557923at2"/>